<evidence type="ECO:0000256" key="1">
    <source>
        <dbReference type="SAM" id="SignalP"/>
    </source>
</evidence>
<sequence>MSIGSLAPLMYALLQSVIAMRNLLHNLLVILSNVRHYLSQNLYLPGQATSSGYIYKAQRNVVLCAAGILLYWYIYRICKDLLEAAVETEGRYHLLNLKKTENSLQTK</sequence>
<dbReference type="EMBL" id="QGKX02000088">
    <property type="protein sequence ID" value="KAF3583563.1"/>
    <property type="molecule type" value="Genomic_DNA"/>
</dbReference>
<evidence type="ECO:0000313" key="2">
    <source>
        <dbReference type="EMBL" id="KAF3583563.1"/>
    </source>
</evidence>
<proteinExistence type="predicted"/>
<feature type="signal peptide" evidence="1">
    <location>
        <begin position="1"/>
        <end position="19"/>
    </location>
</feature>
<evidence type="ECO:0008006" key="4">
    <source>
        <dbReference type="Google" id="ProtNLM"/>
    </source>
</evidence>
<name>A0A8S9RSY3_BRACR</name>
<evidence type="ECO:0000313" key="3">
    <source>
        <dbReference type="Proteomes" id="UP000712600"/>
    </source>
</evidence>
<protein>
    <recommendedName>
        <fullName evidence="4">Endoplasmic reticulum transmembrane protein</fullName>
    </recommendedName>
</protein>
<feature type="chain" id="PRO_5035747919" description="Endoplasmic reticulum transmembrane protein" evidence="1">
    <location>
        <begin position="20"/>
        <end position="107"/>
    </location>
</feature>
<comment type="caution">
    <text evidence="2">The sequence shown here is derived from an EMBL/GenBank/DDBJ whole genome shotgun (WGS) entry which is preliminary data.</text>
</comment>
<dbReference type="AlphaFoldDB" id="A0A8S9RSY3"/>
<dbReference type="Proteomes" id="UP000712600">
    <property type="component" value="Unassembled WGS sequence"/>
</dbReference>
<reference evidence="2" key="1">
    <citation type="submission" date="2019-12" db="EMBL/GenBank/DDBJ databases">
        <title>Genome sequencing and annotation of Brassica cretica.</title>
        <authorList>
            <person name="Studholme D.J."/>
            <person name="Sarris P."/>
        </authorList>
    </citation>
    <scope>NUCLEOTIDE SEQUENCE</scope>
    <source>
        <strain evidence="2">PFS-109/04</strain>
        <tissue evidence="2">Leaf</tissue>
    </source>
</reference>
<gene>
    <name evidence="2" type="ORF">F2Q69_00029330</name>
</gene>
<accession>A0A8S9RSY3</accession>
<organism evidence="2 3">
    <name type="scientific">Brassica cretica</name>
    <name type="common">Mustard</name>
    <dbReference type="NCBI Taxonomy" id="69181"/>
    <lineage>
        <taxon>Eukaryota</taxon>
        <taxon>Viridiplantae</taxon>
        <taxon>Streptophyta</taxon>
        <taxon>Embryophyta</taxon>
        <taxon>Tracheophyta</taxon>
        <taxon>Spermatophyta</taxon>
        <taxon>Magnoliopsida</taxon>
        <taxon>eudicotyledons</taxon>
        <taxon>Gunneridae</taxon>
        <taxon>Pentapetalae</taxon>
        <taxon>rosids</taxon>
        <taxon>malvids</taxon>
        <taxon>Brassicales</taxon>
        <taxon>Brassicaceae</taxon>
        <taxon>Brassiceae</taxon>
        <taxon>Brassica</taxon>
    </lineage>
</organism>
<keyword evidence="1" id="KW-0732">Signal</keyword>